<dbReference type="Proteomes" id="UP000270094">
    <property type="component" value="Unassembled WGS sequence"/>
</dbReference>
<evidence type="ECO:0000313" key="3">
    <source>
        <dbReference type="Proteomes" id="UP000270094"/>
    </source>
</evidence>
<dbReference type="PROSITE" id="PS50878">
    <property type="entry name" value="RT_POL"/>
    <property type="match status" value="1"/>
</dbReference>
<organism evidence="2 3">
    <name type="scientific">Strongylus vulgaris</name>
    <name type="common">Blood worm</name>
    <dbReference type="NCBI Taxonomy" id="40348"/>
    <lineage>
        <taxon>Eukaryota</taxon>
        <taxon>Metazoa</taxon>
        <taxon>Ecdysozoa</taxon>
        <taxon>Nematoda</taxon>
        <taxon>Chromadorea</taxon>
        <taxon>Rhabditida</taxon>
        <taxon>Rhabditina</taxon>
        <taxon>Rhabditomorpha</taxon>
        <taxon>Strongyloidea</taxon>
        <taxon>Strongylidae</taxon>
        <taxon>Strongylus</taxon>
    </lineage>
</organism>
<evidence type="ECO:0000313" key="2">
    <source>
        <dbReference type="EMBL" id="VDM75902.1"/>
    </source>
</evidence>
<proteinExistence type="predicted"/>
<sequence length="145" mass="16656">MKPNLWNKLDFARDSVAWTHPDTFEDYRAFDSVETNAILSALSNLRFADDIFLFSRNITGAETMLKELNEVGKRIGLRINREKTQFMKNAFCEDHEMELEGSPLAERKQRAAWAAFGLLKVATDQLMDQELRAHLFGSNVLPALY</sequence>
<keyword evidence="3" id="KW-1185">Reference proteome</keyword>
<evidence type="ECO:0000259" key="1">
    <source>
        <dbReference type="PROSITE" id="PS50878"/>
    </source>
</evidence>
<dbReference type="SUPFAM" id="SSF56672">
    <property type="entry name" value="DNA/RNA polymerases"/>
    <property type="match status" value="1"/>
</dbReference>
<reference evidence="2 3" key="1">
    <citation type="submission" date="2018-11" db="EMBL/GenBank/DDBJ databases">
        <authorList>
            <consortium name="Pathogen Informatics"/>
        </authorList>
    </citation>
    <scope>NUCLEOTIDE SEQUENCE [LARGE SCALE GENOMIC DNA]</scope>
</reference>
<protein>
    <recommendedName>
        <fullName evidence="1">Reverse transcriptase domain-containing protein</fullName>
    </recommendedName>
</protein>
<dbReference type="InterPro" id="IPR043502">
    <property type="entry name" value="DNA/RNA_pol_sf"/>
</dbReference>
<name>A0A3P7L947_STRVU</name>
<dbReference type="OrthoDB" id="410104at2759"/>
<gene>
    <name evidence="2" type="ORF">SVUK_LOCUS10900</name>
</gene>
<accession>A0A3P7L947</accession>
<dbReference type="Pfam" id="PF00078">
    <property type="entry name" value="RVT_1"/>
    <property type="match status" value="1"/>
</dbReference>
<feature type="domain" description="Reverse transcriptase" evidence="1">
    <location>
        <begin position="1"/>
        <end position="118"/>
    </location>
</feature>
<dbReference type="EMBL" id="UYYB01096006">
    <property type="protein sequence ID" value="VDM75902.1"/>
    <property type="molecule type" value="Genomic_DNA"/>
</dbReference>
<dbReference type="AlphaFoldDB" id="A0A3P7L947"/>
<dbReference type="InterPro" id="IPR000477">
    <property type="entry name" value="RT_dom"/>
</dbReference>